<dbReference type="PROSITE" id="PS00463">
    <property type="entry name" value="ZN2_CY6_FUNGAL_1"/>
    <property type="match status" value="1"/>
</dbReference>
<name>A0A0D2BCG4_9PEZI</name>
<dbReference type="SUPFAM" id="SSF57701">
    <property type="entry name" value="Zn2/Cys6 DNA-binding domain"/>
    <property type="match status" value="1"/>
</dbReference>
<gene>
    <name evidence="6" type="ORF">PV09_00936</name>
</gene>
<dbReference type="AlphaFoldDB" id="A0A0D2BCG4"/>
<feature type="domain" description="Zn(2)-C6 fungal-type" evidence="5">
    <location>
        <begin position="46"/>
        <end position="75"/>
    </location>
</feature>
<evidence type="ECO:0000256" key="1">
    <source>
        <dbReference type="ARBA" id="ARBA00022723"/>
    </source>
</evidence>
<dbReference type="SMART" id="SM00066">
    <property type="entry name" value="GAL4"/>
    <property type="match status" value="1"/>
</dbReference>
<dbReference type="PANTHER" id="PTHR47431:SF1">
    <property type="entry name" value="ZN(II)2CYS6 TRANSCRIPTION FACTOR (EUROFUNG)"/>
    <property type="match status" value="1"/>
</dbReference>
<dbReference type="InParanoid" id="A0A0D2BCG4"/>
<keyword evidence="1" id="KW-0479">Metal-binding</keyword>
<dbReference type="GO" id="GO:0003677">
    <property type="term" value="F:DNA binding"/>
    <property type="evidence" value="ECO:0007669"/>
    <property type="project" value="InterPro"/>
</dbReference>
<dbReference type="InterPro" id="IPR036864">
    <property type="entry name" value="Zn2-C6_fun-type_DNA-bd_sf"/>
</dbReference>
<dbReference type="PANTHER" id="PTHR47431">
    <property type="entry name" value="ZN(II)2CYS6 TRANSCRIPTION FACTOR (EUROFUNG)-RELATED"/>
    <property type="match status" value="1"/>
</dbReference>
<keyword evidence="4" id="KW-0812">Transmembrane</keyword>
<dbReference type="CDD" id="cd12148">
    <property type="entry name" value="fungal_TF_MHR"/>
    <property type="match status" value="1"/>
</dbReference>
<dbReference type="Gene3D" id="4.10.240.10">
    <property type="entry name" value="Zn(2)-C6 fungal-type DNA-binding domain"/>
    <property type="match status" value="1"/>
</dbReference>
<proteinExistence type="predicted"/>
<dbReference type="GeneID" id="27308909"/>
<evidence type="ECO:0000256" key="2">
    <source>
        <dbReference type="ARBA" id="ARBA00023242"/>
    </source>
</evidence>
<dbReference type="InterPro" id="IPR007219">
    <property type="entry name" value="XnlR_reg_dom"/>
</dbReference>
<evidence type="ECO:0000256" key="4">
    <source>
        <dbReference type="SAM" id="Phobius"/>
    </source>
</evidence>
<keyword evidence="7" id="KW-1185">Reference proteome</keyword>
<dbReference type="GO" id="GO:0006351">
    <property type="term" value="P:DNA-templated transcription"/>
    <property type="evidence" value="ECO:0007669"/>
    <property type="project" value="InterPro"/>
</dbReference>
<dbReference type="CDD" id="cd00067">
    <property type="entry name" value="GAL4"/>
    <property type="match status" value="1"/>
</dbReference>
<keyword evidence="2" id="KW-0539">Nucleus</keyword>
<sequence>MLGSDPKCAVDLGSGNTEPEHPSSSNSQHRSEITSTTVTRSSIAVACVSCRSRHLKCDGAVRCARCVSENLSCVYLKSRRGWKGPRRTAKASIPQSVGQNTFGIQAQGARTNVQQTELPLAKTDAAATVQELSSTTSPVRSSPDDAMRLGFDVQTPPRQLVPAGPLTPPSFNDASETGLMNAFYTYFHPTHPFLPPNHCLNLFDGWQTSHLELAMKYIGSLYIPSARSGDYQNAIQQLVAQDALPMDGTKVQTLLLFAIGLHMSGFEQESAEVMRAVAKLACDLGMNRNEYAVHFGQGQPLLEECWRRTWWEVFVCDGFFTGVNPMHYQLTLHGIRQEVFLPCEEDEFLSGQIPPVYKTLEDYDCSAFEDESTAFSSATYRIDAVRLLHKVCALQRMQAENATIDAQLVAQADVHLANWWLHLPPNKRSAIDKMGKVDEILFEAFMIAYSCTIILHRPRSDLNSDDARDVTTCIAAHQTPIPSAGQELHTAKALKAAHDISALITLPCPLLKHTPFFSCAVVMASVVFLSYWSFILTPDDDSAIKEHIKLNIGVLKRQGEIWPIARTVLSQVRGVAQEIFQSRKALMNVYLPAVTREEAFQGIVEESGTQMNDQSLFGNFITFGNLDESGDGASVGRHNLLN</sequence>
<feature type="region of interest" description="Disordered" evidence="3">
    <location>
        <begin position="11"/>
        <end position="36"/>
    </location>
</feature>
<organism evidence="6 7">
    <name type="scientific">Verruconis gallopava</name>
    <dbReference type="NCBI Taxonomy" id="253628"/>
    <lineage>
        <taxon>Eukaryota</taxon>
        <taxon>Fungi</taxon>
        <taxon>Dikarya</taxon>
        <taxon>Ascomycota</taxon>
        <taxon>Pezizomycotina</taxon>
        <taxon>Dothideomycetes</taxon>
        <taxon>Pleosporomycetidae</taxon>
        <taxon>Venturiales</taxon>
        <taxon>Sympoventuriaceae</taxon>
        <taxon>Verruconis</taxon>
    </lineage>
</organism>
<dbReference type="GO" id="GO:0008270">
    <property type="term" value="F:zinc ion binding"/>
    <property type="evidence" value="ECO:0007669"/>
    <property type="project" value="InterPro"/>
</dbReference>
<dbReference type="EMBL" id="KN847530">
    <property type="protein sequence ID" value="KIW09044.1"/>
    <property type="molecule type" value="Genomic_DNA"/>
</dbReference>
<evidence type="ECO:0000256" key="3">
    <source>
        <dbReference type="SAM" id="MobiDB-lite"/>
    </source>
</evidence>
<evidence type="ECO:0000313" key="6">
    <source>
        <dbReference type="EMBL" id="KIW09044.1"/>
    </source>
</evidence>
<accession>A0A0D2BCG4</accession>
<dbReference type="Pfam" id="PF04082">
    <property type="entry name" value="Fungal_trans"/>
    <property type="match status" value="1"/>
</dbReference>
<dbReference type="VEuPathDB" id="FungiDB:PV09_00936"/>
<dbReference type="HOGENOM" id="CLU_015502_0_1_1"/>
<feature type="compositionally biased region" description="Polar residues" evidence="3">
    <location>
        <begin position="14"/>
        <end position="36"/>
    </location>
</feature>
<dbReference type="RefSeq" id="XP_016218913.1">
    <property type="nucleotide sequence ID" value="XM_016353760.1"/>
</dbReference>
<evidence type="ECO:0000259" key="5">
    <source>
        <dbReference type="PROSITE" id="PS50048"/>
    </source>
</evidence>
<feature type="transmembrane region" description="Helical" evidence="4">
    <location>
        <begin position="515"/>
        <end position="536"/>
    </location>
</feature>
<protein>
    <recommendedName>
        <fullName evidence="5">Zn(2)-C6 fungal-type domain-containing protein</fullName>
    </recommendedName>
</protein>
<dbReference type="InterPro" id="IPR001138">
    <property type="entry name" value="Zn2Cys6_DnaBD"/>
</dbReference>
<evidence type="ECO:0000313" key="7">
    <source>
        <dbReference type="Proteomes" id="UP000053259"/>
    </source>
</evidence>
<dbReference type="Pfam" id="PF00172">
    <property type="entry name" value="Zn_clus"/>
    <property type="match status" value="1"/>
</dbReference>
<dbReference type="STRING" id="253628.A0A0D2BCG4"/>
<keyword evidence="4" id="KW-1133">Transmembrane helix</keyword>
<reference evidence="6 7" key="1">
    <citation type="submission" date="2015-01" db="EMBL/GenBank/DDBJ databases">
        <title>The Genome Sequence of Ochroconis gallopava CBS43764.</title>
        <authorList>
            <consortium name="The Broad Institute Genomics Platform"/>
            <person name="Cuomo C."/>
            <person name="de Hoog S."/>
            <person name="Gorbushina A."/>
            <person name="Stielow B."/>
            <person name="Teixiera M."/>
            <person name="Abouelleil A."/>
            <person name="Chapman S.B."/>
            <person name="Priest M."/>
            <person name="Young S.K."/>
            <person name="Wortman J."/>
            <person name="Nusbaum C."/>
            <person name="Birren B."/>
        </authorList>
    </citation>
    <scope>NUCLEOTIDE SEQUENCE [LARGE SCALE GENOMIC DNA]</scope>
    <source>
        <strain evidence="6 7">CBS 43764</strain>
    </source>
</reference>
<dbReference type="Proteomes" id="UP000053259">
    <property type="component" value="Unassembled WGS sequence"/>
</dbReference>
<dbReference type="OrthoDB" id="10067394at2759"/>
<dbReference type="PROSITE" id="PS50048">
    <property type="entry name" value="ZN2_CY6_FUNGAL_2"/>
    <property type="match status" value="1"/>
</dbReference>
<dbReference type="GO" id="GO:0000981">
    <property type="term" value="F:DNA-binding transcription factor activity, RNA polymerase II-specific"/>
    <property type="evidence" value="ECO:0007669"/>
    <property type="project" value="InterPro"/>
</dbReference>
<keyword evidence="4" id="KW-0472">Membrane</keyword>